<sequence length="656" mass="72308">MMADSNVNSSQISDSSQLEENEESRNSLRAIQLLQEATRLLSPQPNSLSSTTVNQVSETSNSPAPWPLSNSSPAPSNSSPAPGARHGDIVGNLRSLFSPYGTERFRSQSSAYQIAPKRTRRNGSSNSNYYKVKETWTHEFFCLAKCNQNRVPQRSEKNMLQQCGLGRKKICFNSNSNPAKLNEMLLSHFPKLANGGGFEILRSGGAKATDLVIIHPPPIGYSVPFLRDLSGLGQALAYVRPLQRNLDLTIQAIQPSMIDKSAVNATEKAQIIECLSCGKEVPIIEWHDHHCALPACDEKSPVPLGACTTVTPGVAPTGASKNMLVGTKQPSTDNNKDPNTYVIVINDDDVTKLSTIFPKVSQTMIGSVLKTFKGNAEMAASQLADLSDETYGESVEEYLFKNIKEGQEQSIVISRKSTCILADLIKLHKRGLDIQLIPDVEFIGEPGVDASGLTREFFHLSMTALATGDRRITLFEGERNHLLPLHSTDALESNLYFYVGRMIAHTFLHKGYPFVAQAVVQYICSQSIEESIPLISIKDVPDLTIRQDIEKVADLNNSQKQAIDWFKDFISQLPAETDVDDKYKPTLEKLTQFAYADPLPPTRMLTVKFRRDDKELPDADACAATIQLPTCHATFEAFKKAFDCTLSAQATGFGRM</sequence>
<gene>
    <name evidence="4" type="ORF">PACLA_8A008408</name>
</gene>
<feature type="compositionally biased region" description="Polar residues" evidence="3">
    <location>
        <begin position="41"/>
        <end position="59"/>
    </location>
</feature>
<keyword evidence="1 2" id="KW-0833">Ubl conjugation pathway</keyword>
<dbReference type="InterPro" id="IPR000569">
    <property type="entry name" value="HECT_dom"/>
</dbReference>
<dbReference type="AlphaFoldDB" id="A0A6S7IC93"/>
<name>A0A6S7IC93_PARCT</name>
<dbReference type="EMBL" id="CACRXK020009166">
    <property type="protein sequence ID" value="CAB4016555.1"/>
    <property type="molecule type" value="Genomic_DNA"/>
</dbReference>
<evidence type="ECO:0000313" key="5">
    <source>
        <dbReference type="Proteomes" id="UP001152795"/>
    </source>
</evidence>
<dbReference type="GO" id="GO:0004842">
    <property type="term" value="F:ubiquitin-protein transferase activity"/>
    <property type="evidence" value="ECO:0007669"/>
    <property type="project" value="InterPro"/>
</dbReference>
<evidence type="ECO:0000256" key="1">
    <source>
        <dbReference type="ARBA" id="ARBA00022786"/>
    </source>
</evidence>
<dbReference type="Gene3D" id="1.10.8.10">
    <property type="entry name" value="DNA helicase RuvA subunit, C-terminal domain"/>
    <property type="match status" value="1"/>
</dbReference>
<evidence type="ECO:0000313" key="4">
    <source>
        <dbReference type="EMBL" id="CAB4016555.1"/>
    </source>
</evidence>
<evidence type="ECO:0000256" key="2">
    <source>
        <dbReference type="PROSITE-ProRule" id="PRU00104"/>
    </source>
</evidence>
<keyword evidence="5" id="KW-1185">Reference proteome</keyword>
<accession>A0A6S7IC93</accession>
<dbReference type="Gene3D" id="3.90.1750.10">
    <property type="entry name" value="Hect, E3 ligase catalytic domains"/>
    <property type="match status" value="1"/>
</dbReference>
<dbReference type="InterPro" id="IPR035983">
    <property type="entry name" value="Hect_E3_ubiquitin_ligase"/>
</dbReference>
<comment type="caution">
    <text evidence="4">The sequence shown here is derived from an EMBL/GenBank/DDBJ whole genome shotgun (WGS) entry which is preliminary data.</text>
</comment>
<dbReference type="PROSITE" id="PS50237">
    <property type="entry name" value="HECT"/>
    <property type="match status" value="1"/>
</dbReference>
<organism evidence="4 5">
    <name type="scientific">Paramuricea clavata</name>
    <name type="common">Red gorgonian</name>
    <name type="synonym">Violescent sea-whip</name>
    <dbReference type="NCBI Taxonomy" id="317549"/>
    <lineage>
        <taxon>Eukaryota</taxon>
        <taxon>Metazoa</taxon>
        <taxon>Cnidaria</taxon>
        <taxon>Anthozoa</taxon>
        <taxon>Octocorallia</taxon>
        <taxon>Malacalcyonacea</taxon>
        <taxon>Plexauridae</taxon>
        <taxon>Paramuricea</taxon>
    </lineage>
</organism>
<feature type="compositionally biased region" description="Low complexity" evidence="3">
    <location>
        <begin position="1"/>
        <end position="16"/>
    </location>
</feature>
<keyword evidence="4" id="KW-0436">Ligase</keyword>
<feature type="region of interest" description="Disordered" evidence="3">
    <location>
        <begin position="1"/>
        <end position="90"/>
    </location>
</feature>
<dbReference type="GO" id="GO:0016874">
    <property type="term" value="F:ligase activity"/>
    <property type="evidence" value="ECO:0007669"/>
    <property type="project" value="UniProtKB-KW"/>
</dbReference>
<dbReference type="SUPFAM" id="SSF56204">
    <property type="entry name" value="Hect, E3 ligase catalytic domain"/>
    <property type="match status" value="1"/>
</dbReference>
<proteinExistence type="predicted"/>
<reference evidence="4" key="1">
    <citation type="submission" date="2020-04" db="EMBL/GenBank/DDBJ databases">
        <authorList>
            <person name="Alioto T."/>
            <person name="Alioto T."/>
            <person name="Gomez Garrido J."/>
        </authorList>
    </citation>
    <scope>NUCLEOTIDE SEQUENCE</scope>
    <source>
        <strain evidence="4">A484AB</strain>
    </source>
</reference>
<feature type="compositionally biased region" description="Low complexity" evidence="3">
    <location>
        <begin position="60"/>
        <end position="82"/>
    </location>
</feature>
<comment type="caution">
    <text evidence="2">Lacks conserved residue(s) required for the propagation of feature annotation.</text>
</comment>
<evidence type="ECO:0000256" key="3">
    <source>
        <dbReference type="SAM" id="MobiDB-lite"/>
    </source>
</evidence>
<dbReference type="OrthoDB" id="5989491at2759"/>
<dbReference type="Proteomes" id="UP001152795">
    <property type="component" value="Unassembled WGS sequence"/>
</dbReference>
<protein>
    <submittedName>
        <fullName evidence="4">G2 M phase-specific E3 ubiquitin- ligase</fullName>
    </submittedName>
</protein>